<organism evidence="2">
    <name type="scientific">Lotharella oceanica</name>
    <dbReference type="NCBI Taxonomy" id="641309"/>
    <lineage>
        <taxon>Eukaryota</taxon>
        <taxon>Sar</taxon>
        <taxon>Rhizaria</taxon>
        <taxon>Cercozoa</taxon>
        <taxon>Chlorarachniophyceae</taxon>
        <taxon>Lotharella</taxon>
    </lineage>
</organism>
<sequence length="258" mass="29337">MGKRKIYESSSGVDISFQKRRTRPQGPNGRSEQNERETPAYQKEASEDLADRRGATSIFRNPLEALRNPRESHPLLDLPYFPMTVARIIAGYAPTGLMKLQFTLESGPRHPLVKDHALIPSRVVIPEACLLLFTVKEAQFEYKTKQHNTRGFRGWGFTVLHGALRGSRAKAVLQTGVRSTLGWGRHLPESFWQQLLMKLYYEGFVSRTQSYWSYTLADLGALVVEEVGSVQPVLRLIERDGHRPKPSICSHPNLVRNR</sequence>
<gene>
    <name evidence="2" type="ORF">LSP00402_LOCUS13942</name>
</gene>
<feature type="compositionally biased region" description="Basic and acidic residues" evidence="1">
    <location>
        <begin position="32"/>
        <end position="54"/>
    </location>
</feature>
<reference evidence="2" key="1">
    <citation type="submission" date="2021-01" db="EMBL/GenBank/DDBJ databases">
        <authorList>
            <person name="Corre E."/>
            <person name="Pelletier E."/>
            <person name="Niang G."/>
            <person name="Scheremetjew M."/>
            <person name="Finn R."/>
            <person name="Kale V."/>
            <person name="Holt S."/>
            <person name="Cochrane G."/>
            <person name="Meng A."/>
            <person name="Brown T."/>
            <person name="Cohen L."/>
        </authorList>
    </citation>
    <scope>NUCLEOTIDE SEQUENCE</scope>
    <source>
        <strain evidence="2">CCMP622</strain>
    </source>
</reference>
<dbReference type="EMBL" id="HBHP01022425">
    <property type="protein sequence ID" value="CAD9769958.1"/>
    <property type="molecule type" value="Transcribed_RNA"/>
</dbReference>
<protein>
    <submittedName>
        <fullName evidence="2">Uncharacterized protein</fullName>
    </submittedName>
</protein>
<proteinExistence type="predicted"/>
<accession>A0A7S2TUC3</accession>
<evidence type="ECO:0000313" key="2">
    <source>
        <dbReference type="EMBL" id="CAD9769958.1"/>
    </source>
</evidence>
<name>A0A7S2TUC3_9EUKA</name>
<evidence type="ECO:0000256" key="1">
    <source>
        <dbReference type="SAM" id="MobiDB-lite"/>
    </source>
</evidence>
<feature type="region of interest" description="Disordered" evidence="1">
    <location>
        <begin position="1"/>
        <end position="54"/>
    </location>
</feature>
<dbReference type="AlphaFoldDB" id="A0A7S2TUC3"/>